<reference evidence="10 11" key="1">
    <citation type="submission" date="2011-11" db="EMBL/GenBank/DDBJ databases">
        <title>The Genome Sequence of Dialister succinatiphilus YIT 11850.</title>
        <authorList>
            <consortium name="The Broad Institute Genome Sequencing Platform"/>
            <person name="Earl A."/>
            <person name="Ward D."/>
            <person name="Feldgarden M."/>
            <person name="Gevers D."/>
            <person name="Morotomi M."/>
            <person name="Young S.K."/>
            <person name="Zeng Q."/>
            <person name="Gargeya S."/>
            <person name="Fitzgerald M."/>
            <person name="Haas B."/>
            <person name="Abouelleil A."/>
            <person name="Alvarado L."/>
            <person name="Arachchi H.M."/>
            <person name="Berlin A."/>
            <person name="Brown A."/>
            <person name="Chapman S.B."/>
            <person name="Dunbar C."/>
            <person name="Gearin G."/>
            <person name="Goldberg J."/>
            <person name="Griggs A."/>
            <person name="Gujja S."/>
            <person name="Heiman D."/>
            <person name="Howarth C."/>
            <person name="Lui A."/>
            <person name="MacDonald P.J.P."/>
            <person name="Montmayeur A."/>
            <person name="Murphy C."/>
            <person name="Neiman D."/>
            <person name="Pearson M."/>
            <person name="Priest M."/>
            <person name="Roberts A."/>
            <person name="Saif S."/>
            <person name="Shea T."/>
            <person name="Sisk P."/>
            <person name="Stolte C."/>
            <person name="Sykes S."/>
            <person name="Wortman J."/>
            <person name="Nusbaum C."/>
            <person name="Birren B."/>
        </authorList>
    </citation>
    <scope>NUCLEOTIDE SEQUENCE [LARGE SCALE GENOMIC DNA]</scope>
    <source>
        <strain evidence="10 11">YIT 11850</strain>
    </source>
</reference>
<comment type="similarity">
    <text evidence="2">Belongs to the Orn/Lys/Arg decarboxylase class-I family.</text>
</comment>
<dbReference type="InterPro" id="IPR000310">
    <property type="entry name" value="Orn/Lys/Arg_deCO2ase_major_dom"/>
</dbReference>
<keyword evidence="11" id="KW-1185">Reference proteome</keyword>
<feature type="domain" description="Orn/Lys/Arg decarboxylases family 1 pyridoxal-P attachment site" evidence="9">
    <location>
        <begin position="351"/>
        <end position="365"/>
    </location>
</feature>
<evidence type="ECO:0000256" key="7">
    <source>
        <dbReference type="ARBA" id="ARBA00049127"/>
    </source>
</evidence>
<dbReference type="eggNOG" id="COG1982">
    <property type="taxonomic scope" value="Bacteria"/>
</dbReference>
<dbReference type="GO" id="GO:0006520">
    <property type="term" value="P:amino acid metabolic process"/>
    <property type="evidence" value="ECO:0007669"/>
    <property type="project" value="InterPro"/>
</dbReference>
<evidence type="ECO:0000259" key="9">
    <source>
        <dbReference type="PROSITE" id="PS00703"/>
    </source>
</evidence>
<dbReference type="PROSITE" id="PS00703">
    <property type="entry name" value="OKR_DC_1"/>
    <property type="match status" value="1"/>
</dbReference>
<dbReference type="Pfam" id="PF01276">
    <property type="entry name" value="OKR_DC_1"/>
    <property type="match status" value="1"/>
</dbReference>
<dbReference type="SUPFAM" id="SSF53383">
    <property type="entry name" value="PLP-dependent transferases"/>
    <property type="match status" value="1"/>
</dbReference>
<evidence type="ECO:0000256" key="8">
    <source>
        <dbReference type="PIRSR" id="PIRSR009393-1"/>
    </source>
</evidence>
<dbReference type="Gene3D" id="3.90.100.10">
    <property type="entry name" value="Orn/Lys/Arg decarboxylase, C-terminal domain"/>
    <property type="match status" value="1"/>
</dbReference>
<organism evidence="10 11">
    <name type="scientific">Dialister succinatiphilus YIT 11850</name>
    <dbReference type="NCBI Taxonomy" id="742743"/>
    <lineage>
        <taxon>Bacteria</taxon>
        <taxon>Bacillati</taxon>
        <taxon>Bacillota</taxon>
        <taxon>Negativicutes</taxon>
        <taxon>Veillonellales</taxon>
        <taxon>Veillonellaceae</taxon>
        <taxon>Dialister</taxon>
    </lineage>
</organism>
<dbReference type="AlphaFoldDB" id="H1CXV7"/>
<name>H1CXV7_9FIRM</name>
<dbReference type="Gene3D" id="3.90.1150.10">
    <property type="entry name" value="Aspartate Aminotransferase, domain 1"/>
    <property type="match status" value="1"/>
</dbReference>
<dbReference type="SUPFAM" id="SSF52172">
    <property type="entry name" value="CheY-like"/>
    <property type="match status" value="1"/>
</dbReference>
<dbReference type="GO" id="GO:0004586">
    <property type="term" value="F:ornithine decarboxylase activity"/>
    <property type="evidence" value="ECO:0007669"/>
    <property type="project" value="UniProtKB-EC"/>
</dbReference>
<dbReference type="OrthoDB" id="9815233at2"/>
<dbReference type="PANTHER" id="PTHR45229">
    <property type="entry name" value="CONSTITUTIVE ORNITHINE DECARBOXYLASE"/>
    <property type="match status" value="1"/>
</dbReference>
<comment type="catalytic activity">
    <reaction evidence="7">
        <text>L-ornithine + H(+) = putrescine + CO2</text>
        <dbReference type="Rhea" id="RHEA:22964"/>
        <dbReference type="ChEBI" id="CHEBI:15378"/>
        <dbReference type="ChEBI" id="CHEBI:16526"/>
        <dbReference type="ChEBI" id="CHEBI:46911"/>
        <dbReference type="ChEBI" id="CHEBI:326268"/>
        <dbReference type="EC" id="4.1.1.17"/>
    </reaction>
</comment>
<accession>H1CXV7</accession>
<dbReference type="InterPro" id="IPR005308">
    <property type="entry name" value="OKR_de-COase_N"/>
</dbReference>
<gene>
    <name evidence="10" type="ORF">HMPREF9453_00195</name>
</gene>
<feature type="modified residue" description="N6-(pyridoxal phosphate)lysine" evidence="8">
    <location>
        <position position="356"/>
    </location>
</feature>
<dbReference type="STRING" id="742743.HMPREF9453_00195"/>
<dbReference type="EMBL" id="ADLT01000007">
    <property type="protein sequence ID" value="EHO63835.1"/>
    <property type="molecule type" value="Genomic_DNA"/>
</dbReference>
<dbReference type="Proteomes" id="UP000003277">
    <property type="component" value="Unassembled WGS sequence"/>
</dbReference>
<dbReference type="GO" id="GO:0030170">
    <property type="term" value="F:pyridoxal phosphate binding"/>
    <property type="evidence" value="ECO:0007669"/>
    <property type="project" value="TreeGrafter"/>
</dbReference>
<evidence type="ECO:0000256" key="2">
    <source>
        <dbReference type="ARBA" id="ARBA00010671"/>
    </source>
</evidence>
<dbReference type="InterPro" id="IPR036633">
    <property type="entry name" value="Prn/Lys/Arg_de-COase_C_sf"/>
</dbReference>
<dbReference type="InterPro" id="IPR011193">
    <property type="entry name" value="Orn/lys/arg_de-COase"/>
</dbReference>
<evidence type="ECO:0000256" key="6">
    <source>
        <dbReference type="ARBA" id="ARBA00034138"/>
    </source>
</evidence>
<dbReference type="Pfam" id="PF03711">
    <property type="entry name" value="OKR_DC_1_C"/>
    <property type="match status" value="1"/>
</dbReference>
<keyword evidence="3" id="KW-0210">Decarboxylase</keyword>
<dbReference type="EC" id="4.1.1.17" evidence="6"/>
<dbReference type="Pfam" id="PF03709">
    <property type="entry name" value="OKR_DC_1_N"/>
    <property type="match status" value="1"/>
</dbReference>
<evidence type="ECO:0000313" key="10">
    <source>
        <dbReference type="EMBL" id="EHO63835.1"/>
    </source>
</evidence>
<dbReference type="InterPro" id="IPR015421">
    <property type="entry name" value="PyrdxlP-dep_Trfase_major"/>
</dbReference>
<dbReference type="Gene3D" id="3.40.640.10">
    <property type="entry name" value="Type I PLP-dependent aspartate aminotransferase-like (Major domain)"/>
    <property type="match status" value="1"/>
</dbReference>
<dbReference type="HOGENOM" id="CLU_014292_3_0_9"/>
<dbReference type="FunFam" id="3.40.640.10:FF:000008">
    <property type="entry name" value="Lysine decarboxylase, inducible"/>
    <property type="match status" value="1"/>
</dbReference>
<dbReference type="NCBIfam" id="NF010092">
    <property type="entry name" value="PRK13578.1"/>
    <property type="match status" value="1"/>
</dbReference>
<sequence>MQEHLKVAYTKKALELFAPIPTRKAAAAEETDFTDIAALVVTEEDESIIHDRRVKAFHIPLFLIVHGHEERTDNTLGHVYGMIDTRSLSRPYFERQIEQAASSYEDSLLPPFFKTLKNYVDCGNAQFDCPGHQGGAYFRKHPAGRIFYDFYGENTFRSDLCNADVAMGDLLIHEGAALAAQKHAARVFNADKAYFILNGTSGANKVVMNALLTPGDLVLYERNNHKSVGYGALIQAGAIPIYLETARNPFGLIGGVLDHCFNEEYIRMLIAERDPRRARMDRPLRAAVIQLGNYDGCIYNARQVVEKIGHLCDYIVFDSAWVGYEQFIPMMKDCSPLLLDLKPDDPGIIVTQSIHKQQAGFSQASQILKKDSHIKGQARYVPHKIFNNAFMVNSSTSPNYQIFASLDMNAKMQEGDAGKMLWHECIINAIEARKKVLRHCRYLRPIVPPVVHGKKWEEGDTEQMAEDIAYFAFEPGGKWHSFQGYAKGQYFIDPLKLQLMTPGIHMETGEYEDFGIPAIILADYLRDCQIIPEKCDLNDILFLMTPAESKTKLDNLITKLIRFEAHIDNDSPMEMVLPTVYRKYQSRYERYTIRQLCQELHDFYKAKKINVLQKKMFLKAYFPEYFMSPQEANWALVRGQGELIPLDEAEGRVALQAAVPYPPGVTCVQPGERWTRIALDYFLDFAETADILPGFAPELQGVYLEKDSMGHGKAKGYVLKKEYEKDYKNG</sequence>
<dbReference type="RefSeq" id="WP_008858701.1">
    <property type="nucleotide sequence ID" value="NZ_JH591187.1"/>
</dbReference>
<dbReference type="Gene3D" id="3.40.50.220">
    <property type="match status" value="1"/>
</dbReference>
<dbReference type="InterPro" id="IPR015424">
    <property type="entry name" value="PyrdxlP-dep_Trfase"/>
</dbReference>
<dbReference type="InterPro" id="IPR015422">
    <property type="entry name" value="PyrdxlP-dep_Trfase_small"/>
</dbReference>
<comment type="cofactor">
    <cofactor evidence="1">
        <name>pyridoxal 5'-phosphate</name>
        <dbReference type="ChEBI" id="CHEBI:597326"/>
    </cofactor>
</comment>
<evidence type="ECO:0000256" key="4">
    <source>
        <dbReference type="ARBA" id="ARBA00022898"/>
    </source>
</evidence>
<evidence type="ECO:0000256" key="3">
    <source>
        <dbReference type="ARBA" id="ARBA00022793"/>
    </source>
</evidence>
<dbReference type="InterPro" id="IPR008286">
    <property type="entry name" value="Prn/Lys/Arg_de-COase_C"/>
</dbReference>
<dbReference type="GO" id="GO:0005829">
    <property type="term" value="C:cytosol"/>
    <property type="evidence" value="ECO:0007669"/>
    <property type="project" value="TreeGrafter"/>
</dbReference>
<evidence type="ECO:0000256" key="1">
    <source>
        <dbReference type="ARBA" id="ARBA00001933"/>
    </source>
</evidence>
<keyword evidence="5" id="KW-0456">Lyase</keyword>
<keyword evidence="4 8" id="KW-0663">Pyridoxal phosphate</keyword>
<protein>
    <recommendedName>
        <fullName evidence="6">ornithine decarboxylase</fullName>
        <ecNumber evidence="6">4.1.1.17</ecNumber>
    </recommendedName>
</protein>
<dbReference type="PANTHER" id="PTHR45229:SF3">
    <property type="entry name" value="BIODEGRADATIVE ARGININE DECARBOXYLASE"/>
    <property type="match status" value="1"/>
</dbReference>
<dbReference type="FunFam" id="3.90.1150.10:FF:000032">
    <property type="entry name" value="Ornithine decarboxylase SpeF"/>
    <property type="match status" value="1"/>
</dbReference>
<evidence type="ECO:0000256" key="5">
    <source>
        <dbReference type="ARBA" id="ARBA00023239"/>
    </source>
</evidence>
<proteinExistence type="inferred from homology"/>
<dbReference type="SUPFAM" id="SSF55904">
    <property type="entry name" value="Ornithine decarboxylase C-terminal domain"/>
    <property type="match status" value="1"/>
</dbReference>
<dbReference type="PATRIC" id="fig|742743.3.peg.200"/>
<dbReference type="InterPro" id="IPR027464">
    <property type="entry name" value="Ornithine_deCO2ase_N"/>
</dbReference>
<dbReference type="PIRSF" id="PIRSF009393">
    <property type="entry name" value="Orn_decarb"/>
    <property type="match status" value="1"/>
</dbReference>
<dbReference type="InterPro" id="IPR011006">
    <property type="entry name" value="CheY-like_superfamily"/>
</dbReference>
<evidence type="ECO:0000313" key="11">
    <source>
        <dbReference type="Proteomes" id="UP000003277"/>
    </source>
</evidence>
<comment type="caution">
    <text evidence="10">The sequence shown here is derived from an EMBL/GenBank/DDBJ whole genome shotgun (WGS) entry which is preliminary data.</text>
</comment>